<keyword evidence="1" id="KW-0695">RNA-directed DNA polymerase</keyword>
<keyword evidence="1" id="KW-0548">Nucleotidyltransferase</keyword>
<organism evidence="1 2">
    <name type="scientific">Limosa lapponica baueri</name>
    <dbReference type="NCBI Taxonomy" id="1758121"/>
    <lineage>
        <taxon>Eukaryota</taxon>
        <taxon>Metazoa</taxon>
        <taxon>Chordata</taxon>
        <taxon>Craniata</taxon>
        <taxon>Vertebrata</taxon>
        <taxon>Euteleostomi</taxon>
        <taxon>Archelosauria</taxon>
        <taxon>Archosauria</taxon>
        <taxon>Dinosauria</taxon>
        <taxon>Saurischia</taxon>
        <taxon>Theropoda</taxon>
        <taxon>Coelurosauria</taxon>
        <taxon>Aves</taxon>
        <taxon>Neognathae</taxon>
        <taxon>Neoaves</taxon>
        <taxon>Charadriiformes</taxon>
        <taxon>Scolopacidae</taxon>
        <taxon>Limosa</taxon>
    </lineage>
</organism>
<dbReference type="GO" id="GO:0003964">
    <property type="term" value="F:RNA-directed DNA polymerase activity"/>
    <property type="evidence" value="ECO:0007669"/>
    <property type="project" value="UniProtKB-KW"/>
</dbReference>
<gene>
    <name evidence="1" type="ORF">llap_10938</name>
</gene>
<dbReference type="PANTHER" id="PTHR33332">
    <property type="entry name" value="REVERSE TRANSCRIPTASE DOMAIN-CONTAINING PROTEIN"/>
    <property type="match status" value="1"/>
</dbReference>
<dbReference type="Proteomes" id="UP000233556">
    <property type="component" value="Unassembled WGS sequence"/>
</dbReference>
<keyword evidence="2" id="KW-1185">Reference proteome</keyword>
<keyword evidence="1" id="KW-0808">Transferase</keyword>
<evidence type="ECO:0000313" key="2">
    <source>
        <dbReference type="Proteomes" id="UP000233556"/>
    </source>
</evidence>
<sequence>MSSWRPVTSDVLQESVLGSVLFNIFVGDMESGIKCTLSKFADDNNLCGAVDQLEGRDAIQRDLDRLESLGEEKIESSPEEKDLGVLVDEKLNMSQQCALAAQKTNHIPGLHQKKCGQQMEGVQKGKYLKRSGHDKLWAAWLPRASPLHMVESLSPEQALSIFWDGVRKAKAQLELNLARDVKNNKMGFYRYVSQKRKVKKSVPSLMNETGKLVTRDEEKAEVSILGPVLFNIFINDIASGIKYTLSKVADDTKMSGMVDTPDGWDANQRDLDRLAKCRVLHLGWVLCELCVVSPKPENLQGVRGENSPLIYVEEIKIGLL</sequence>
<dbReference type="EMBL" id="KZ506663">
    <property type="protein sequence ID" value="PKU38755.1"/>
    <property type="molecule type" value="Genomic_DNA"/>
</dbReference>
<dbReference type="OrthoDB" id="3230070at2759"/>
<proteinExistence type="predicted"/>
<reference evidence="2" key="2">
    <citation type="submission" date="2017-12" db="EMBL/GenBank/DDBJ databases">
        <title>Genome sequence of the Bar-tailed Godwit (Limosa lapponica baueri).</title>
        <authorList>
            <person name="Lima N.C.B."/>
            <person name="Parody-Merino A.M."/>
            <person name="Battley P.F."/>
            <person name="Fidler A.E."/>
            <person name="Prosdocimi F."/>
        </authorList>
    </citation>
    <scope>NUCLEOTIDE SEQUENCE [LARGE SCALE GENOMIC DNA]</scope>
</reference>
<reference evidence="2" key="1">
    <citation type="submission" date="2017-11" db="EMBL/GenBank/DDBJ databases">
        <authorList>
            <person name="Lima N.C."/>
            <person name="Parody-Merino A.M."/>
            <person name="Battley P.F."/>
            <person name="Fidler A.E."/>
            <person name="Prosdocimi F."/>
        </authorList>
    </citation>
    <scope>NUCLEOTIDE SEQUENCE [LARGE SCALE GENOMIC DNA]</scope>
</reference>
<evidence type="ECO:0000313" key="1">
    <source>
        <dbReference type="EMBL" id="PKU38755.1"/>
    </source>
</evidence>
<dbReference type="AlphaFoldDB" id="A0A2I0TY48"/>
<accession>A0A2I0TY48</accession>
<name>A0A2I0TY48_LIMLA</name>
<protein>
    <submittedName>
        <fullName evidence="1">Rna-directed dna polymerase from mobile element jockey-like</fullName>
    </submittedName>
</protein>